<protein>
    <submittedName>
        <fullName evidence="1">Uncharacterized protein</fullName>
    </submittedName>
</protein>
<evidence type="ECO:0000313" key="1">
    <source>
        <dbReference type="EMBL" id="PPV03856.1"/>
    </source>
</evidence>
<proteinExistence type="predicted"/>
<evidence type="ECO:0000313" key="2">
    <source>
        <dbReference type="Proteomes" id="UP000239710"/>
    </source>
</evidence>
<keyword evidence="2" id="KW-1185">Reference proteome</keyword>
<comment type="caution">
    <text evidence="1">The sequence shown here is derived from an EMBL/GenBank/DDBJ whole genome shotgun (WGS) entry which is preliminary data.</text>
</comment>
<name>A0ABX5BLE8_9XANT</name>
<dbReference type="EMBL" id="MDCE01000098">
    <property type="protein sequence ID" value="PPV03856.1"/>
    <property type="molecule type" value="Genomic_DNA"/>
</dbReference>
<sequence>MASLALADDAADALALDALADLDGLMASPLSCAERAITSVSVDALAAVPGSAGVGAGCVDRAGSDGACLVGPTLGTVHPPILPFNATHDAQICPFSGDAWTLVVWRGADLG</sequence>
<gene>
    <name evidence="1" type="ORF">XbrCFBP1976_21495</name>
</gene>
<organism evidence="1 2">
    <name type="scientific">Xanthomonas bromi</name>
    <dbReference type="NCBI Taxonomy" id="56449"/>
    <lineage>
        <taxon>Bacteria</taxon>
        <taxon>Pseudomonadati</taxon>
        <taxon>Pseudomonadota</taxon>
        <taxon>Gammaproteobacteria</taxon>
        <taxon>Lysobacterales</taxon>
        <taxon>Lysobacteraceae</taxon>
        <taxon>Xanthomonas</taxon>
    </lineage>
</organism>
<dbReference type="Proteomes" id="UP000239710">
    <property type="component" value="Unassembled WGS sequence"/>
</dbReference>
<accession>A0ABX5BLE8</accession>
<reference evidence="1 2" key="1">
    <citation type="submission" date="2016-08" db="EMBL/GenBank/DDBJ databases">
        <title>Evolution of the type three secretion system and type three effector repertoires in Xanthomonas.</title>
        <authorList>
            <person name="Merda D."/>
            <person name="Briand M."/>
            <person name="Bosis E."/>
            <person name="Rousseau C."/>
            <person name="Portier P."/>
            <person name="Jacques M.-A."/>
            <person name="Fischer-Le Saux M."/>
        </authorList>
    </citation>
    <scope>NUCLEOTIDE SEQUENCE [LARGE SCALE GENOMIC DNA]</scope>
    <source>
        <strain evidence="1 2">CFBP1976</strain>
    </source>
</reference>